<dbReference type="InterPro" id="IPR016024">
    <property type="entry name" value="ARM-type_fold"/>
</dbReference>
<dbReference type="OrthoDB" id="252829at2759"/>
<dbReference type="VEuPathDB" id="TriTrypDB:BSAL_43190"/>
<accession>A0A0S4JTE3</accession>
<dbReference type="SUPFAM" id="SSF48371">
    <property type="entry name" value="ARM repeat"/>
    <property type="match status" value="1"/>
</dbReference>
<sequence>MDRNGKLPTKATLLAPMLQDVLNSMYESHTEMIRSEAKQVLMLSSFGSGEIGEDRVTLPQSIVVANGGGGCGAQSISATTSFEGPAEALPPVEDDDKAAAATTQMLKSPQSVGDASVSSFHSASTNPLSSPVPSSNSLFGGGAPAATTSSQPSGYASPAGRAALLGVTESDLMYSYRLFRHLIDAALQLKECLDIVSNGMIRKWIGPLRLFAPIDHAMALYVCTLVSNLSGFPESRVVLSSVAIELFDLVLKIAKSFVLERRVIHLALMTLSNLALCDAVHPTAEQCGLVVELVMPSYSEPQVVEAWCCTLCNMTAAHPTLVKEFTRLGVVEVLHRLLLFLGDDPRVVTRGLQCLSNLSCPATD</sequence>
<dbReference type="Proteomes" id="UP000051952">
    <property type="component" value="Unassembled WGS sequence"/>
</dbReference>
<evidence type="ECO:0000256" key="1">
    <source>
        <dbReference type="SAM" id="MobiDB-lite"/>
    </source>
</evidence>
<feature type="compositionally biased region" description="Low complexity" evidence="1">
    <location>
        <begin position="124"/>
        <end position="138"/>
    </location>
</feature>
<name>A0A0S4JTE3_BODSA</name>
<reference evidence="3" key="1">
    <citation type="submission" date="2015-09" db="EMBL/GenBank/DDBJ databases">
        <authorList>
            <consortium name="Pathogen Informatics"/>
        </authorList>
    </citation>
    <scope>NUCLEOTIDE SEQUENCE [LARGE SCALE GENOMIC DNA]</scope>
    <source>
        <strain evidence="3">Lake Konstanz</strain>
    </source>
</reference>
<dbReference type="AlphaFoldDB" id="A0A0S4JTE3"/>
<keyword evidence="3" id="KW-1185">Reference proteome</keyword>
<feature type="compositionally biased region" description="Polar residues" evidence="1">
    <location>
        <begin position="101"/>
        <end position="123"/>
    </location>
</feature>
<evidence type="ECO:0000313" key="2">
    <source>
        <dbReference type="EMBL" id="CUG93499.1"/>
    </source>
</evidence>
<feature type="region of interest" description="Disordered" evidence="1">
    <location>
        <begin position="84"/>
        <end position="155"/>
    </location>
</feature>
<dbReference type="EMBL" id="CYKH01002157">
    <property type="protein sequence ID" value="CUG93499.1"/>
    <property type="molecule type" value="Genomic_DNA"/>
</dbReference>
<dbReference type="InterPro" id="IPR011989">
    <property type="entry name" value="ARM-like"/>
</dbReference>
<protein>
    <submittedName>
        <fullName evidence="2">Uncharacterized protein</fullName>
    </submittedName>
</protein>
<organism evidence="2 3">
    <name type="scientific">Bodo saltans</name>
    <name type="common">Flagellated protozoan</name>
    <dbReference type="NCBI Taxonomy" id="75058"/>
    <lineage>
        <taxon>Eukaryota</taxon>
        <taxon>Discoba</taxon>
        <taxon>Euglenozoa</taxon>
        <taxon>Kinetoplastea</taxon>
        <taxon>Metakinetoplastina</taxon>
        <taxon>Eubodonida</taxon>
        <taxon>Bodonidae</taxon>
        <taxon>Bodo</taxon>
    </lineage>
</organism>
<evidence type="ECO:0000313" key="3">
    <source>
        <dbReference type="Proteomes" id="UP000051952"/>
    </source>
</evidence>
<proteinExistence type="predicted"/>
<gene>
    <name evidence="2" type="ORF">BSAL_43190</name>
</gene>
<dbReference type="Gene3D" id="1.25.10.10">
    <property type="entry name" value="Leucine-rich Repeat Variant"/>
    <property type="match status" value="1"/>
</dbReference>